<comment type="caution">
    <text evidence="8">The sequence shown here is derived from an EMBL/GenBank/DDBJ whole genome shotgun (WGS) entry which is preliminary data.</text>
</comment>
<keyword evidence="3" id="KW-0408">Iron</keyword>
<dbReference type="InterPro" id="IPR050926">
    <property type="entry name" value="Aconitase/IPM_isomerase"/>
</dbReference>
<dbReference type="Pfam" id="PF00694">
    <property type="entry name" value="Aconitase_C"/>
    <property type="match status" value="1"/>
</dbReference>
<dbReference type="STRING" id="1009370.ALO_06040"/>
<organism evidence="8 9">
    <name type="scientific">Acetonema longum DSM 6540</name>
    <dbReference type="NCBI Taxonomy" id="1009370"/>
    <lineage>
        <taxon>Bacteria</taxon>
        <taxon>Bacillati</taxon>
        <taxon>Bacillota</taxon>
        <taxon>Negativicutes</taxon>
        <taxon>Acetonemataceae</taxon>
        <taxon>Acetonema</taxon>
    </lineage>
</organism>
<dbReference type="GO" id="GO:0046872">
    <property type="term" value="F:metal ion binding"/>
    <property type="evidence" value="ECO:0007669"/>
    <property type="project" value="UniProtKB-KW"/>
</dbReference>
<dbReference type="InterPro" id="IPR011827">
    <property type="entry name" value="LeuD_type2/HacB/DmdB"/>
</dbReference>
<keyword evidence="4" id="KW-0411">Iron-sulfur</keyword>
<dbReference type="eggNOG" id="COG1048">
    <property type="taxonomic scope" value="Bacteria"/>
</dbReference>
<sequence>MGLTVAEKLITASLVDGEMKKGNRIGIHITQTLTHDVTGVMTYLEFEAIGLKRIKTDLSVSYIDHNILQADYKNPDDHRFLMDITSKFGILCTKPASGICHQLHLERFAQPGKSLLGSDSHTVNAGGVGMLAIGAGGLDIAMAMAGEPFYFKMPQIIKVMLTGRLSPFVSAKNVILEVLRRLTVKGGLNTILEYAGPGIKTLNVTERATICNMGAEAGATTSVFPCDEVARYWFKAQDREQHWQPIVADDDAVYDQMIEINLSELEPLIALPHQPDNVVPVREVAGVEIDQVMFGGCTNSSLQDVLSIAHVLNGKHVHGNVDTGLYCGSRQVMLEAIRRGAIDKLICSGVRIMEMFCGACNGMGFAPPSKGKSLRTGPRNFYGRCGTESADVYLASPEVAAASAITGKITDPRGLGLSGWEYSMPAKFVIDESMFLQPQGFLDHSPVRRGPNIKPLPDLEAVPGQLSGETLIKVGDDITTDHIVPAGAHFLPIRCNIPEVSKYVFKVVDESFPERARKAGSGFIVAGHNYGQGSSREQAALAPRYLGIRAVIAKSFARIHLANLVNFGLIPFILVNEDEFELIDQGDTLSIDTAILKQGMKYLVHNITKNQKIAVETPLSQAELDIIRAGGRLNWIRLNQR</sequence>
<dbReference type="Gene3D" id="3.20.19.10">
    <property type="entry name" value="Aconitase, domain 4"/>
    <property type="match status" value="1"/>
</dbReference>
<dbReference type="GO" id="GO:0003994">
    <property type="term" value="F:aconitate hydratase activity"/>
    <property type="evidence" value="ECO:0007669"/>
    <property type="project" value="UniProtKB-EC"/>
</dbReference>
<accession>F7NGM0</accession>
<proteinExistence type="predicted"/>
<gene>
    <name evidence="8" type="ORF">ALO_06040</name>
</gene>
<evidence type="ECO:0000256" key="4">
    <source>
        <dbReference type="ARBA" id="ARBA00023014"/>
    </source>
</evidence>
<dbReference type="Proteomes" id="UP000003240">
    <property type="component" value="Unassembled WGS sequence"/>
</dbReference>
<evidence type="ECO:0000313" key="9">
    <source>
        <dbReference type="Proteomes" id="UP000003240"/>
    </source>
</evidence>
<keyword evidence="9" id="KW-1185">Reference proteome</keyword>
<dbReference type="GO" id="GO:0005829">
    <property type="term" value="C:cytosol"/>
    <property type="evidence" value="ECO:0007669"/>
    <property type="project" value="TreeGrafter"/>
</dbReference>
<dbReference type="NCBIfam" id="NF005558">
    <property type="entry name" value="PRK07229.1"/>
    <property type="match status" value="1"/>
</dbReference>
<dbReference type="GO" id="GO:0006099">
    <property type="term" value="P:tricarboxylic acid cycle"/>
    <property type="evidence" value="ECO:0007669"/>
    <property type="project" value="UniProtKB-UniPathway"/>
</dbReference>
<dbReference type="SUPFAM" id="SSF52016">
    <property type="entry name" value="LeuD/IlvD-like"/>
    <property type="match status" value="1"/>
</dbReference>
<feature type="domain" description="Aconitase A/isopropylmalate dehydratase small subunit swivel" evidence="7">
    <location>
        <begin position="517"/>
        <end position="573"/>
    </location>
</feature>
<dbReference type="EC" id="4.2.1.3" evidence="8"/>
<dbReference type="PANTHER" id="PTHR43160">
    <property type="entry name" value="ACONITATE HYDRATASE B"/>
    <property type="match status" value="1"/>
</dbReference>
<dbReference type="InterPro" id="IPR036008">
    <property type="entry name" value="Aconitase_4Fe-4S_dom"/>
</dbReference>
<evidence type="ECO:0000256" key="5">
    <source>
        <dbReference type="ARBA" id="ARBA00023239"/>
    </source>
</evidence>
<dbReference type="SUPFAM" id="SSF53732">
    <property type="entry name" value="Aconitase iron-sulfur domain"/>
    <property type="match status" value="1"/>
</dbReference>
<dbReference type="InterPro" id="IPR015931">
    <property type="entry name" value="Acnase/IPM_dHydase_lsu_aba_1/3"/>
</dbReference>
<dbReference type="OrthoDB" id="9764318at2"/>
<dbReference type="InterPro" id="IPR000573">
    <property type="entry name" value="AconitaseA/IPMdHydase_ssu_swvl"/>
</dbReference>
<feature type="domain" description="Aconitase/3-isopropylmalate dehydratase large subunit alpha/beta/alpha" evidence="6">
    <location>
        <begin position="12"/>
        <end position="407"/>
    </location>
</feature>
<evidence type="ECO:0000259" key="7">
    <source>
        <dbReference type="Pfam" id="PF00694"/>
    </source>
</evidence>
<dbReference type="InterPro" id="IPR001030">
    <property type="entry name" value="Acoase/IPM_deHydtase_lsu_aba"/>
</dbReference>
<dbReference type="PANTHER" id="PTHR43160:SF3">
    <property type="entry name" value="ACONITATE HYDRATASE, MITOCHONDRIAL"/>
    <property type="match status" value="1"/>
</dbReference>
<protein>
    <submittedName>
        <fullName evidence="8">Aconitate hydratase</fullName>
        <ecNumber evidence="8">4.2.1.3</ecNumber>
    </submittedName>
</protein>
<comment type="subunit">
    <text evidence="1">Monomer.</text>
</comment>
<evidence type="ECO:0000259" key="6">
    <source>
        <dbReference type="Pfam" id="PF00330"/>
    </source>
</evidence>
<keyword evidence="2" id="KW-0479">Metal-binding</keyword>
<dbReference type="InterPro" id="IPR006250">
    <property type="entry name" value="Aconitase_put"/>
</dbReference>
<evidence type="ECO:0000256" key="3">
    <source>
        <dbReference type="ARBA" id="ARBA00023004"/>
    </source>
</evidence>
<evidence type="ECO:0000256" key="1">
    <source>
        <dbReference type="ARBA" id="ARBA00011245"/>
    </source>
</evidence>
<dbReference type="EMBL" id="AFGF01000049">
    <property type="protein sequence ID" value="EGO64824.1"/>
    <property type="molecule type" value="Genomic_DNA"/>
</dbReference>
<dbReference type="Pfam" id="PF00330">
    <property type="entry name" value="Aconitase"/>
    <property type="match status" value="1"/>
</dbReference>
<reference evidence="8 9" key="1">
    <citation type="journal article" date="2011" name="EMBO J.">
        <title>Structural diversity of bacterial flagellar motors.</title>
        <authorList>
            <person name="Chen S."/>
            <person name="Beeby M."/>
            <person name="Murphy G.E."/>
            <person name="Leadbetter J.R."/>
            <person name="Hendrixson D.R."/>
            <person name="Briegel A."/>
            <person name="Li Z."/>
            <person name="Shi J."/>
            <person name="Tocheva E.I."/>
            <person name="Muller A."/>
            <person name="Dobro M.J."/>
            <person name="Jensen G.J."/>
        </authorList>
    </citation>
    <scope>NUCLEOTIDE SEQUENCE [LARGE SCALE GENOMIC DNA]</scope>
    <source>
        <strain evidence="8 9">DSM 6540</strain>
    </source>
</reference>
<dbReference type="NCBIfam" id="TIGR01342">
    <property type="entry name" value="acon_putative"/>
    <property type="match status" value="1"/>
</dbReference>
<evidence type="ECO:0000256" key="2">
    <source>
        <dbReference type="ARBA" id="ARBA00022723"/>
    </source>
</evidence>
<keyword evidence="5 8" id="KW-0456">Lyase</keyword>
<dbReference type="InterPro" id="IPR015928">
    <property type="entry name" value="Aconitase/3IPM_dehydase_swvl"/>
</dbReference>
<dbReference type="NCBIfam" id="TIGR02087">
    <property type="entry name" value="LEUD_arch"/>
    <property type="match status" value="1"/>
</dbReference>
<evidence type="ECO:0000313" key="8">
    <source>
        <dbReference type="EMBL" id="EGO64824.1"/>
    </source>
</evidence>
<dbReference type="Gene3D" id="3.30.499.10">
    <property type="entry name" value="Aconitase, domain 3"/>
    <property type="match status" value="2"/>
</dbReference>
<dbReference type="RefSeq" id="WP_004093834.1">
    <property type="nucleotide sequence ID" value="NZ_AFGF01000049.1"/>
</dbReference>
<dbReference type="GO" id="GO:0051539">
    <property type="term" value="F:4 iron, 4 sulfur cluster binding"/>
    <property type="evidence" value="ECO:0007669"/>
    <property type="project" value="TreeGrafter"/>
</dbReference>
<dbReference type="PRINTS" id="PR00415">
    <property type="entry name" value="ACONITASE"/>
</dbReference>
<dbReference type="UniPathway" id="UPA00223"/>
<name>F7NGM0_9FIRM</name>
<dbReference type="AlphaFoldDB" id="F7NGM0"/>